<keyword evidence="3" id="KW-0449">Lipoprotein</keyword>
<feature type="region of interest" description="Disordered" evidence="1">
    <location>
        <begin position="508"/>
        <end position="528"/>
    </location>
</feature>
<evidence type="ECO:0000256" key="1">
    <source>
        <dbReference type="SAM" id="MobiDB-lite"/>
    </source>
</evidence>
<sequence>MKMFKQKITLIIGLAAGILTSCTGNFDDMNVDPQKPTAVSPSLLLPKMQEYGFNCRSWEYQVGENLHTNQYAQYIACSSTGFPTDRYDWKDSWVKDAYWKAYYLYFANNLYSTKNSLEQHPEYSNMYQVMRILGTMVASRTTDVFGDIPYFEAGQGTLSPKYDSQKDIYYDLFKELDEAIASLKANKNDELQSKYGTSDIIYGGDLDKWIKLGNSVRLRLAMRLSYIDPEKAKAEGEKALKDVLMEGNDDTAGIKQDTRSNGHSLWCISFWNEFRVSKTIIDVMLNESSIEDPRLPLHFSQTEGYVNGTSDVRWRGLPNGLPASMMNNKDKYPDYLPENTSCIWGYNSCGNWNSNPKGSKVTAPSSYYAQVTKPFIVFNYAEVCFLKAEAAIRGWAGAGDAKANYEAGIRASFAEARENADPTVYTTDNDDAYINGGNVKWDEGADFEGKLKRIITQKWIGIYPNGVEAWSEFRRTGYPDFTPVVESDLDLLPKGTFIKKLRYIDDEQSLNPNSKDPSLNQGKGDGQNVRVWWDTGRYK</sequence>
<organism evidence="3 4">
    <name type="scientific">Parabacteroides chinchillae</name>
    <dbReference type="NCBI Taxonomy" id="871327"/>
    <lineage>
        <taxon>Bacteria</taxon>
        <taxon>Pseudomonadati</taxon>
        <taxon>Bacteroidota</taxon>
        <taxon>Bacteroidia</taxon>
        <taxon>Bacteroidales</taxon>
        <taxon>Tannerellaceae</taxon>
        <taxon>Parabacteroides</taxon>
    </lineage>
</organism>
<feature type="chain" id="PRO_5034252415" evidence="2">
    <location>
        <begin position="27"/>
        <end position="539"/>
    </location>
</feature>
<dbReference type="Gene3D" id="1.25.40.390">
    <property type="match status" value="1"/>
</dbReference>
<name>A0A8G2BY67_9BACT</name>
<feature type="signal peptide" evidence="2">
    <location>
        <begin position="1"/>
        <end position="26"/>
    </location>
</feature>
<gene>
    <name evidence="3" type="ORF">SAMN05444001_11718</name>
</gene>
<comment type="caution">
    <text evidence="3">The sequence shown here is derived from an EMBL/GenBank/DDBJ whole genome shotgun (WGS) entry which is preliminary data.</text>
</comment>
<protein>
    <submittedName>
        <fullName evidence="3">Susd and RagB outer membrane lipoprotein</fullName>
    </submittedName>
</protein>
<reference evidence="3 4" key="1">
    <citation type="submission" date="2016-10" db="EMBL/GenBank/DDBJ databases">
        <authorList>
            <person name="Varghese N."/>
            <person name="Submissions S."/>
        </authorList>
    </citation>
    <scope>NUCLEOTIDE SEQUENCE [LARGE SCALE GENOMIC DNA]</scope>
    <source>
        <strain evidence="3 4">DSM 29073</strain>
    </source>
</reference>
<keyword evidence="2" id="KW-0732">Signal</keyword>
<dbReference type="RefSeq" id="WP_099463456.1">
    <property type="nucleotide sequence ID" value="NZ_FNVS01000017.1"/>
</dbReference>
<dbReference type="AlphaFoldDB" id="A0A8G2BY67"/>
<keyword evidence="4" id="KW-1185">Reference proteome</keyword>
<dbReference type="Pfam" id="PF12741">
    <property type="entry name" value="SusD-like"/>
    <property type="match status" value="1"/>
</dbReference>
<feature type="compositionally biased region" description="Polar residues" evidence="1">
    <location>
        <begin position="509"/>
        <end position="521"/>
    </location>
</feature>
<evidence type="ECO:0000313" key="3">
    <source>
        <dbReference type="EMBL" id="SEG15266.1"/>
    </source>
</evidence>
<proteinExistence type="predicted"/>
<dbReference type="Proteomes" id="UP000236725">
    <property type="component" value="Unassembled WGS sequence"/>
</dbReference>
<dbReference type="EMBL" id="FNVS01000017">
    <property type="protein sequence ID" value="SEG15266.1"/>
    <property type="molecule type" value="Genomic_DNA"/>
</dbReference>
<dbReference type="SUPFAM" id="SSF48452">
    <property type="entry name" value="TPR-like"/>
    <property type="match status" value="1"/>
</dbReference>
<dbReference type="InterPro" id="IPR024302">
    <property type="entry name" value="SusD-like"/>
</dbReference>
<accession>A0A8G2BY67</accession>
<dbReference type="PROSITE" id="PS51257">
    <property type="entry name" value="PROKAR_LIPOPROTEIN"/>
    <property type="match status" value="1"/>
</dbReference>
<evidence type="ECO:0000256" key="2">
    <source>
        <dbReference type="SAM" id="SignalP"/>
    </source>
</evidence>
<evidence type="ECO:0000313" key="4">
    <source>
        <dbReference type="Proteomes" id="UP000236725"/>
    </source>
</evidence>
<dbReference type="InterPro" id="IPR011990">
    <property type="entry name" value="TPR-like_helical_dom_sf"/>
</dbReference>